<dbReference type="NCBIfam" id="NF011068">
    <property type="entry name" value="PRK14498.1"/>
    <property type="match status" value="1"/>
</dbReference>
<evidence type="ECO:0000256" key="2">
    <source>
        <dbReference type="ARBA" id="ARBA00005046"/>
    </source>
</evidence>
<dbReference type="GO" id="GO:0061599">
    <property type="term" value="F:molybdopterin molybdotransferase activity"/>
    <property type="evidence" value="ECO:0007669"/>
    <property type="project" value="UniProtKB-EC"/>
</dbReference>
<dbReference type="UniPathway" id="UPA00344"/>
<keyword evidence="8" id="KW-0501">Molybdenum cofactor biosynthesis</keyword>
<dbReference type="NCBIfam" id="NF045515">
    <property type="entry name" value="Glp_gephyrin"/>
    <property type="match status" value="1"/>
</dbReference>
<dbReference type="InterPro" id="IPR001453">
    <property type="entry name" value="MoaB/Mog_dom"/>
</dbReference>
<comment type="cofactor">
    <cofactor evidence="1">
        <name>Mg(2+)</name>
        <dbReference type="ChEBI" id="CHEBI:18420"/>
    </cofactor>
</comment>
<evidence type="ECO:0000256" key="9">
    <source>
        <dbReference type="ARBA" id="ARBA00047317"/>
    </source>
</evidence>
<evidence type="ECO:0000256" key="8">
    <source>
        <dbReference type="ARBA" id="ARBA00023150"/>
    </source>
</evidence>
<dbReference type="AlphaFoldDB" id="A0A497EY25"/>
<evidence type="ECO:0000256" key="5">
    <source>
        <dbReference type="ARBA" id="ARBA00022679"/>
    </source>
</evidence>
<dbReference type="PANTHER" id="PTHR10192">
    <property type="entry name" value="MOLYBDOPTERIN BIOSYNTHESIS PROTEIN"/>
    <property type="match status" value="1"/>
</dbReference>
<dbReference type="InterPro" id="IPR036688">
    <property type="entry name" value="MoeA_C_domain_IV_sf"/>
</dbReference>
<comment type="catalytic activity">
    <reaction evidence="9">
        <text>adenylyl-molybdopterin + molybdate = Mo-molybdopterin + AMP + H(+)</text>
        <dbReference type="Rhea" id="RHEA:35047"/>
        <dbReference type="ChEBI" id="CHEBI:15378"/>
        <dbReference type="ChEBI" id="CHEBI:36264"/>
        <dbReference type="ChEBI" id="CHEBI:62727"/>
        <dbReference type="ChEBI" id="CHEBI:71302"/>
        <dbReference type="ChEBI" id="CHEBI:456215"/>
        <dbReference type="EC" id="2.10.1.1"/>
    </reaction>
</comment>
<feature type="non-terminal residue" evidence="11">
    <location>
        <position position="547"/>
    </location>
</feature>
<evidence type="ECO:0000256" key="3">
    <source>
        <dbReference type="ARBA" id="ARBA00013269"/>
    </source>
</evidence>
<proteinExistence type="predicted"/>
<name>A0A497EY25_9CREN</name>
<dbReference type="GO" id="GO:0046872">
    <property type="term" value="F:metal ion binding"/>
    <property type="evidence" value="ECO:0007669"/>
    <property type="project" value="UniProtKB-KW"/>
</dbReference>
<dbReference type="FunFam" id="3.40.980.10:FF:000004">
    <property type="entry name" value="Molybdopterin molybdenumtransferase"/>
    <property type="match status" value="1"/>
</dbReference>
<evidence type="ECO:0000256" key="4">
    <source>
        <dbReference type="ARBA" id="ARBA00022505"/>
    </source>
</evidence>
<dbReference type="Pfam" id="PF00994">
    <property type="entry name" value="MoCF_biosynth"/>
    <property type="match status" value="1"/>
</dbReference>
<dbReference type="InterPro" id="IPR005111">
    <property type="entry name" value="MoeA_C_domain_IV"/>
</dbReference>
<dbReference type="Gene3D" id="3.90.105.10">
    <property type="entry name" value="Molybdopterin biosynthesis moea protein, domain 2"/>
    <property type="match status" value="1"/>
</dbReference>
<evidence type="ECO:0000256" key="1">
    <source>
        <dbReference type="ARBA" id="ARBA00001946"/>
    </source>
</evidence>
<dbReference type="Gene3D" id="2.40.340.10">
    <property type="entry name" value="MoeA, C-terminal, domain IV"/>
    <property type="match status" value="1"/>
</dbReference>
<dbReference type="Gene3D" id="2.170.190.11">
    <property type="entry name" value="Molybdopterin biosynthesis moea protein, domain 3"/>
    <property type="match status" value="1"/>
</dbReference>
<feature type="domain" description="MoaB/Mog" evidence="10">
    <location>
        <begin position="188"/>
        <end position="327"/>
    </location>
</feature>
<dbReference type="InterPro" id="IPR036135">
    <property type="entry name" value="MoeA_linker/N_sf"/>
</dbReference>
<evidence type="ECO:0000256" key="6">
    <source>
        <dbReference type="ARBA" id="ARBA00022723"/>
    </source>
</evidence>
<dbReference type="EMBL" id="QMRA01000132">
    <property type="protein sequence ID" value="RLE52115.1"/>
    <property type="molecule type" value="Genomic_DNA"/>
</dbReference>
<evidence type="ECO:0000259" key="10">
    <source>
        <dbReference type="SMART" id="SM00852"/>
    </source>
</evidence>
<dbReference type="SMART" id="SM00852">
    <property type="entry name" value="MoCF_biosynth"/>
    <property type="match status" value="1"/>
</dbReference>
<dbReference type="SUPFAM" id="SSF53218">
    <property type="entry name" value="Molybdenum cofactor biosynthesis proteins"/>
    <property type="match status" value="1"/>
</dbReference>
<evidence type="ECO:0000313" key="11">
    <source>
        <dbReference type="EMBL" id="RLE52115.1"/>
    </source>
</evidence>
<comment type="pathway">
    <text evidence="2">Cofactor biosynthesis; molybdopterin biosynthesis.</text>
</comment>
<evidence type="ECO:0000313" key="12">
    <source>
        <dbReference type="Proteomes" id="UP000269499"/>
    </source>
</evidence>
<comment type="caution">
    <text evidence="11">The sequence shown here is derived from an EMBL/GenBank/DDBJ whole genome shotgun (WGS) entry which is preliminary data.</text>
</comment>
<dbReference type="SUPFAM" id="SSF53850">
    <property type="entry name" value="Periplasmic binding protein-like II"/>
    <property type="match status" value="1"/>
</dbReference>
<dbReference type="Gene3D" id="3.40.190.10">
    <property type="entry name" value="Periplasmic binding protein-like II"/>
    <property type="match status" value="1"/>
</dbReference>
<dbReference type="NCBIfam" id="TIGR00177">
    <property type="entry name" value="molyb_syn"/>
    <property type="match status" value="1"/>
</dbReference>
<dbReference type="EC" id="2.10.1.1" evidence="3"/>
<dbReference type="SUPFAM" id="SSF63867">
    <property type="entry name" value="MoeA C-terminal domain-like"/>
    <property type="match status" value="1"/>
</dbReference>
<dbReference type="Pfam" id="PF03454">
    <property type="entry name" value="MoeA_C"/>
    <property type="match status" value="1"/>
</dbReference>
<dbReference type="GO" id="GO:0006777">
    <property type="term" value="P:Mo-molybdopterin cofactor biosynthetic process"/>
    <property type="evidence" value="ECO:0007669"/>
    <property type="project" value="UniProtKB-KW"/>
</dbReference>
<dbReference type="InterPro" id="IPR038987">
    <property type="entry name" value="MoeA-like"/>
</dbReference>
<dbReference type="InterPro" id="IPR024370">
    <property type="entry name" value="PBP_domain"/>
</dbReference>
<keyword evidence="6" id="KW-0479">Metal-binding</keyword>
<accession>A0A497EY25</accession>
<dbReference type="SUPFAM" id="SSF63882">
    <property type="entry name" value="MoeA N-terminal region -like"/>
    <property type="match status" value="1"/>
</dbReference>
<dbReference type="FunFam" id="2.170.190.11:FF:000001">
    <property type="entry name" value="Molybdopterin molybdenumtransferase"/>
    <property type="match status" value="1"/>
</dbReference>
<keyword evidence="5" id="KW-0808">Transferase</keyword>
<gene>
    <name evidence="11" type="ORF">DRJ26_05040</name>
</gene>
<protein>
    <recommendedName>
        <fullName evidence="3">molybdopterin molybdotransferase</fullName>
        <ecNumber evidence="3">2.10.1.1</ecNumber>
    </recommendedName>
</protein>
<keyword evidence="4" id="KW-0500">Molybdenum</keyword>
<dbReference type="Proteomes" id="UP000269499">
    <property type="component" value="Unassembled WGS sequence"/>
</dbReference>
<evidence type="ECO:0000256" key="7">
    <source>
        <dbReference type="ARBA" id="ARBA00022842"/>
    </source>
</evidence>
<dbReference type="InterPro" id="IPR005110">
    <property type="entry name" value="MoeA_linker/N"/>
</dbReference>
<dbReference type="PANTHER" id="PTHR10192:SF5">
    <property type="entry name" value="GEPHYRIN"/>
    <property type="match status" value="1"/>
</dbReference>
<dbReference type="Pfam" id="PF03453">
    <property type="entry name" value="MoeA_N"/>
    <property type="match status" value="1"/>
</dbReference>
<sequence>MRKIFHKLVTIEEALELIKKHVDLSPLGVEEVDLLKASGRVLAEDIIAKVDLPPFDRSEMDGYAVIAEDTYGADEDSPIKLKVIGKIEAGDKPKVAVEKGCAVEISTGAPIPPGANAVVMVEYTRQIGDVVEIFKPVAVGAHIVYAGSDLMIGEKILRRGTLLTPREIGVIAAVGISKVKVYRKPKVAIISTGSELVPPGSSLPHYKIYDVNTYSIAAGVKEAGGEPIPLGIVGDDITEIRRMIEKAAEKTDLVLISGGTSAGIGDLVYKVLDELGKPGVIVHGLKVKPGKPTVISVVNRKLIIGLPGWPVSALMIFNLIAKPVIRALAGLPEEEEERFKVKIATRLRPARGRVNLIPVSIIPGEKGEKIAYPLLHHSGAIANLVRSDGYIIIKENVELVEPGEQVEFRPLSSKIEPPNLTIIGSHCPALDELIELLEEQYEIKNIRMISVGSLAGLMSVKKGEADIAGIHLLDEETLTYNVPFLVKYNVDNAVLIRGYIREQGLVVRKGNPMNIKSFEDLLQKEVKFINRNKGSGTRVLIDHELKK</sequence>
<dbReference type="InterPro" id="IPR036425">
    <property type="entry name" value="MoaB/Mog-like_dom_sf"/>
</dbReference>
<organism evidence="11 12">
    <name type="scientific">Thermoproteota archaeon</name>
    <dbReference type="NCBI Taxonomy" id="2056631"/>
    <lineage>
        <taxon>Archaea</taxon>
        <taxon>Thermoproteota</taxon>
    </lineage>
</organism>
<dbReference type="CDD" id="cd00887">
    <property type="entry name" value="MoeA"/>
    <property type="match status" value="1"/>
</dbReference>
<dbReference type="Gene3D" id="3.40.980.10">
    <property type="entry name" value="MoaB/Mog-like domain"/>
    <property type="match status" value="1"/>
</dbReference>
<dbReference type="GO" id="GO:0005737">
    <property type="term" value="C:cytoplasm"/>
    <property type="evidence" value="ECO:0007669"/>
    <property type="project" value="TreeGrafter"/>
</dbReference>
<keyword evidence="7" id="KW-0460">Magnesium</keyword>
<dbReference type="Pfam" id="PF12727">
    <property type="entry name" value="PBP_like"/>
    <property type="match status" value="1"/>
</dbReference>
<reference evidence="11 12" key="1">
    <citation type="submission" date="2018-06" db="EMBL/GenBank/DDBJ databases">
        <title>Extensive metabolic versatility and redundancy in microbially diverse, dynamic hydrothermal sediments.</title>
        <authorList>
            <person name="Dombrowski N."/>
            <person name="Teske A."/>
            <person name="Baker B.J."/>
        </authorList>
    </citation>
    <scope>NUCLEOTIDE SEQUENCE [LARGE SCALE GENOMIC DNA]</scope>
    <source>
        <strain evidence="11">B20_G2</strain>
    </source>
</reference>